<dbReference type="EMBL" id="JAAGWQ010000012">
    <property type="protein sequence ID" value="KAF5679426.1"/>
    <property type="molecule type" value="Genomic_DNA"/>
</dbReference>
<sequence>MISGQCGDYTEFALSLYTTPPPAPQPTIFDEPYTETNSGTVLVYNSYSLREFAMYTIHATAAVGLGDPSTVSTPVPTATNTNYDGSDVCSSSDKNVRNALSGACVLALNQFEDDTVYTNYVSRYDRMGSILKVLTFG</sequence>
<dbReference type="AlphaFoldDB" id="A0A8H5X136"/>
<evidence type="ECO:0000313" key="2">
    <source>
        <dbReference type="Proteomes" id="UP000567885"/>
    </source>
</evidence>
<dbReference type="OrthoDB" id="3886018at2759"/>
<proteinExistence type="predicted"/>
<comment type="caution">
    <text evidence="1">The sequence shown here is derived from an EMBL/GenBank/DDBJ whole genome shotgun (WGS) entry which is preliminary data.</text>
</comment>
<accession>A0A8H5X136</accession>
<keyword evidence="2" id="KW-1185">Reference proteome</keyword>
<reference evidence="1 2" key="1">
    <citation type="submission" date="2020-05" db="EMBL/GenBank/DDBJ databases">
        <title>Identification and distribution of gene clusters putatively required for synthesis of sphingolipid metabolism inhibitors in phylogenetically diverse species of the filamentous fungus Fusarium.</title>
        <authorList>
            <person name="Kim H.-S."/>
            <person name="Busman M."/>
            <person name="Brown D.W."/>
            <person name="Divon H."/>
            <person name="Uhlig S."/>
            <person name="Proctor R.H."/>
        </authorList>
    </citation>
    <scope>NUCLEOTIDE SEQUENCE [LARGE SCALE GENOMIC DNA]</scope>
    <source>
        <strain evidence="1 2">NRRL 20693</strain>
    </source>
</reference>
<evidence type="ECO:0000313" key="1">
    <source>
        <dbReference type="EMBL" id="KAF5679426.1"/>
    </source>
</evidence>
<dbReference type="Proteomes" id="UP000567885">
    <property type="component" value="Unassembled WGS sequence"/>
</dbReference>
<organism evidence="1 2">
    <name type="scientific">Fusarium heterosporum</name>
    <dbReference type="NCBI Taxonomy" id="42747"/>
    <lineage>
        <taxon>Eukaryota</taxon>
        <taxon>Fungi</taxon>
        <taxon>Dikarya</taxon>
        <taxon>Ascomycota</taxon>
        <taxon>Pezizomycotina</taxon>
        <taxon>Sordariomycetes</taxon>
        <taxon>Hypocreomycetidae</taxon>
        <taxon>Hypocreales</taxon>
        <taxon>Nectriaceae</taxon>
        <taxon>Fusarium</taxon>
        <taxon>Fusarium heterosporum species complex</taxon>
    </lineage>
</organism>
<protein>
    <submittedName>
        <fullName evidence="1">Uncharacterized protein</fullName>
    </submittedName>
</protein>
<gene>
    <name evidence="1" type="ORF">FHETE_843</name>
</gene>
<name>A0A8H5X136_FUSHE</name>